<keyword evidence="2" id="KW-1185">Reference proteome</keyword>
<reference evidence="1" key="1">
    <citation type="submission" date="2020-12" db="EMBL/GenBank/DDBJ databases">
        <title>WGS assembly of Carya illinoinensis cv. Pawnee.</title>
        <authorList>
            <person name="Platts A."/>
            <person name="Shu S."/>
            <person name="Wright S."/>
            <person name="Barry K."/>
            <person name="Edger P."/>
            <person name="Pires J.C."/>
            <person name="Schmutz J."/>
        </authorList>
    </citation>
    <scope>NUCLEOTIDE SEQUENCE</scope>
    <source>
        <tissue evidence="1">Leaf</tissue>
    </source>
</reference>
<dbReference type="EMBL" id="CM031810">
    <property type="protein sequence ID" value="KAG6664678.1"/>
    <property type="molecule type" value="Genomic_DNA"/>
</dbReference>
<sequence>MIGTIGFSSQKWLINTLVQVSLRHNNCCITRLCG</sequence>
<evidence type="ECO:0000313" key="2">
    <source>
        <dbReference type="Proteomes" id="UP000811609"/>
    </source>
</evidence>
<dbReference type="AlphaFoldDB" id="A0A8T1RCA7"/>
<accession>A0A8T1RCA7</accession>
<protein>
    <submittedName>
        <fullName evidence="1">Uncharacterized protein</fullName>
    </submittedName>
</protein>
<dbReference type="Proteomes" id="UP000811609">
    <property type="component" value="Chromosome 2"/>
</dbReference>
<organism evidence="1 2">
    <name type="scientific">Carya illinoinensis</name>
    <name type="common">Pecan</name>
    <dbReference type="NCBI Taxonomy" id="32201"/>
    <lineage>
        <taxon>Eukaryota</taxon>
        <taxon>Viridiplantae</taxon>
        <taxon>Streptophyta</taxon>
        <taxon>Embryophyta</taxon>
        <taxon>Tracheophyta</taxon>
        <taxon>Spermatophyta</taxon>
        <taxon>Magnoliopsida</taxon>
        <taxon>eudicotyledons</taxon>
        <taxon>Gunneridae</taxon>
        <taxon>Pentapetalae</taxon>
        <taxon>rosids</taxon>
        <taxon>fabids</taxon>
        <taxon>Fagales</taxon>
        <taxon>Juglandaceae</taxon>
        <taxon>Carya</taxon>
    </lineage>
</organism>
<gene>
    <name evidence="1" type="ORF">CIPAW_02G111000</name>
</gene>
<evidence type="ECO:0000313" key="1">
    <source>
        <dbReference type="EMBL" id="KAG6664678.1"/>
    </source>
</evidence>
<proteinExistence type="predicted"/>
<comment type="caution">
    <text evidence="1">The sequence shown here is derived from an EMBL/GenBank/DDBJ whole genome shotgun (WGS) entry which is preliminary data.</text>
</comment>
<name>A0A8T1RCA7_CARIL</name>